<feature type="compositionally biased region" description="Basic residues" evidence="2">
    <location>
        <begin position="1"/>
        <end position="10"/>
    </location>
</feature>
<dbReference type="Pfam" id="PF02519">
    <property type="entry name" value="Auxin_inducible"/>
    <property type="match status" value="1"/>
</dbReference>
<reference evidence="3" key="1">
    <citation type="submission" date="2016-03" db="EMBL/GenBank/DDBJ databases">
        <title>Mechanisms controlling the formation of the plant cell surface in tip-growing cells are functionally conserved among land plants.</title>
        <authorList>
            <person name="Honkanen S."/>
            <person name="Jones V.A."/>
            <person name="Morieri G."/>
            <person name="Champion C."/>
            <person name="Hetherington A.J."/>
            <person name="Kelly S."/>
            <person name="Saint-Marcoux D."/>
            <person name="Proust H."/>
            <person name="Prescott H."/>
            <person name="Dolan L."/>
        </authorList>
    </citation>
    <scope>NUCLEOTIDE SEQUENCE [LARGE SCALE GENOMIC DNA]</scope>
    <source>
        <tissue evidence="3">Whole gametophyte</tissue>
    </source>
</reference>
<comment type="similarity">
    <text evidence="1">Belongs to the ARG7 family.</text>
</comment>
<evidence type="ECO:0000256" key="1">
    <source>
        <dbReference type="ARBA" id="ARBA00006974"/>
    </source>
</evidence>
<dbReference type="EMBL" id="LVLJ01002341">
    <property type="protein sequence ID" value="OAE25352.1"/>
    <property type="molecule type" value="Genomic_DNA"/>
</dbReference>
<evidence type="ECO:0000313" key="3">
    <source>
        <dbReference type="EMBL" id="OAE25352.1"/>
    </source>
</evidence>
<proteinExistence type="inferred from homology"/>
<evidence type="ECO:0000313" key="4">
    <source>
        <dbReference type="Proteomes" id="UP000077202"/>
    </source>
</evidence>
<feature type="region of interest" description="Disordered" evidence="2">
    <location>
        <begin position="1"/>
        <end position="137"/>
    </location>
</feature>
<protein>
    <submittedName>
        <fullName evidence="3">Uncharacterized protein</fullName>
    </submittedName>
</protein>
<gene>
    <name evidence="3" type="ORF">AXG93_4620s1670</name>
</gene>
<organism evidence="3 4">
    <name type="scientific">Marchantia polymorpha subsp. ruderalis</name>
    <dbReference type="NCBI Taxonomy" id="1480154"/>
    <lineage>
        <taxon>Eukaryota</taxon>
        <taxon>Viridiplantae</taxon>
        <taxon>Streptophyta</taxon>
        <taxon>Embryophyta</taxon>
        <taxon>Marchantiophyta</taxon>
        <taxon>Marchantiopsida</taxon>
        <taxon>Marchantiidae</taxon>
        <taxon>Marchantiales</taxon>
        <taxon>Marchantiaceae</taxon>
        <taxon>Marchantia</taxon>
    </lineage>
</organism>
<sequence length="362" mass="39056">MSTKRRRSRHLAGIGGEGERGDFMTTFGDASSHIHSPVHPPGRRKRRTKEGRKEGRKRARSERGQKGKEGHHKSAMATPVLKRSSRISKSCNMSANMAHGGGSGGGNSCSSSSSSSGDDGATERVESRRSKKQQFFSRGLSLSNFSRSFVTLQTSLTRIAHLSPHSHSHSAPASPRSVDASSACSTPSSVCSTSSTTSSSSGGASTPTTASTPRRPLLHHAKRPTCVVFGRRRGHSKRSKSLVARAVDGATALDERRPVLLEKVPSGKSADEYLTVYVGIKRTQRVKYVISRDLLSHQLFQVLIKCSEDEFGQDYTTKGGIAIICDPALFLHIVKVVDDSLRATEARAAHDAELEESAFDSE</sequence>
<keyword evidence="4" id="KW-1185">Reference proteome</keyword>
<accession>A0A176VYL3</accession>
<name>A0A176VYL3_MARPO</name>
<feature type="region of interest" description="Disordered" evidence="2">
    <location>
        <begin position="163"/>
        <end position="223"/>
    </location>
</feature>
<dbReference type="GO" id="GO:0009733">
    <property type="term" value="P:response to auxin"/>
    <property type="evidence" value="ECO:0007669"/>
    <property type="project" value="InterPro"/>
</dbReference>
<dbReference type="Proteomes" id="UP000077202">
    <property type="component" value="Unassembled WGS sequence"/>
</dbReference>
<dbReference type="InterPro" id="IPR003676">
    <property type="entry name" value="SAUR_fam"/>
</dbReference>
<dbReference type="PANTHER" id="PTHR31374:SF32">
    <property type="entry name" value="SAUR FAMILY PROTEIN"/>
    <property type="match status" value="1"/>
</dbReference>
<evidence type="ECO:0000256" key="2">
    <source>
        <dbReference type="SAM" id="MobiDB-lite"/>
    </source>
</evidence>
<feature type="compositionally biased region" description="Low complexity" evidence="2">
    <location>
        <begin position="108"/>
        <end position="119"/>
    </location>
</feature>
<feature type="compositionally biased region" description="Basic residues" evidence="2">
    <location>
        <begin position="41"/>
        <end position="60"/>
    </location>
</feature>
<comment type="caution">
    <text evidence="3">The sequence shown here is derived from an EMBL/GenBank/DDBJ whole genome shotgun (WGS) entry which is preliminary data.</text>
</comment>
<dbReference type="AlphaFoldDB" id="A0A176VYL3"/>
<dbReference type="PANTHER" id="PTHR31374">
    <property type="entry name" value="AUXIN-INDUCED PROTEIN-LIKE-RELATED"/>
    <property type="match status" value="1"/>
</dbReference>
<feature type="compositionally biased region" description="Low complexity" evidence="2">
    <location>
        <begin position="163"/>
        <end position="212"/>
    </location>
</feature>